<evidence type="ECO:0000256" key="22">
    <source>
        <dbReference type="RuleBase" id="RU361144"/>
    </source>
</evidence>
<evidence type="ECO:0000256" key="10">
    <source>
        <dbReference type="ARBA" id="ARBA00023180"/>
    </source>
</evidence>
<evidence type="ECO:0000256" key="1">
    <source>
        <dbReference type="ARBA" id="ARBA00008139"/>
    </source>
</evidence>
<evidence type="ECO:0000256" key="2">
    <source>
        <dbReference type="ARBA" id="ARBA00022645"/>
    </source>
</evidence>
<evidence type="ECO:0000256" key="19">
    <source>
        <dbReference type="PIRSR" id="PIRSR601548-5"/>
    </source>
</evidence>
<keyword evidence="8 22" id="KW-0482">Metalloprotease</keyword>
<feature type="active site" description="Proton donor 1" evidence="13">
    <location>
        <position position="500"/>
    </location>
</feature>
<feature type="non-terminal residue" evidence="23">
    <location>
        <position position="1"/>
    </location>
</feature>
<sequence>MAFQLRLPAMIAIYLLFFFNKISWTETAVDRSEQAKAEEFLDYYNSSILQWHYKKFTASWNEATNLTAYNREVKINTSLAFASFEESIRANASRFNTSQLEEDTARQLNLIISSTQLKNATERARKETLVSQMKTIYSTAKVGNDSLEPELINIMATSRDYDKLLHAWLGWRNVSGREMRQMYKEFINLKNIGAKENGYTDLGEAWRLKYEVDDFAAIVEKLWIELRPLYIELHAYVRHKLTKAYPGKVSEDDYIEAHLLGNMWAQSWVNIFSLVEPYKNKSNLDITSNLKQDKRYNTSLKVTKLAESFFLSLGLEKLPPSFYEKSMLQKPDDRDVVCHASAWDFFLYKDVRIKQCVEITHNQLVTLHHELGHIQYILQYWDLPAVYRTGVNPGFHEAVGDLISLSVDTTTHLQKLGLLKNSTSHDEESDTNVLMKLALRKIAFLPFGYLIDQWRWKLFSGDINETNYNAKWWELRSKYQGIKPPVPRSEDDFDPGAKFHVPADVPYIRYFVSSILQFQFHKAACDAAQFKGPLFKCSIYQSKEAGAKIAAMLAMGKSKPWPYALEKMTGSKEMSVVPMKEYFQPLQEWLVKERCSKKYNIGWPGHRKTEQALLIKPITTPKIARHHITKYITFILQKYALQATWRIKNRGNGVETIINIFRKSDR</sequence>
<comment type="cofactor">
    <cofactor evidence="22">
        <name>Zn(2+)</name>
        <dbReference type="ChEBI" id="CHEBI:29105"/>
    </cofactor>
    <text evidence="22">Binds 1 zinc ion per subunit.</text>
</comment>
<comment type="similarity">
    <text evidence="1 21 22">Belongs to the peptidase M2 family.</text>
</comment>
<dbReference type="GO" id="GO:0008237">
    <property type="term" value="F:metallopeptidase activity"/>
    <property type="evidence" value="ECO:0007669"/>
    <property type="project" value="UniProtKB-KW"/>
</dbReference>
<feature type="binding site" evidence="17">
    <location>
        <position position="397"/>
    </location>
    <ligand>
        <name>Zn(2+)</name>
        <dbReference type="ChEBI" id="CHEBI:29105"/>
        <label>1</label>
        <note>catalytic</note>
    </ligand>
</feature>
<keyword evidence="7 17" id="KW-0862">Zinc</keyword>
<keyword evidence="3 22" id="KW-0645">Protease</keyword>
<evidence type="ECO:0000256" key="12">
    <source>
        <dbReference type="ARBA" id="ARBA00039858"/>
    </source>
</evidence>
<feature type="binding site" evidence="20">
    <location>
        <position position="373"/>
    </location>
    <ligand>
        <name>Zn(2+)</name>
        <dbReference type="ChEBI" id="CHEBI:29105"/>
        <label>2</label>
        <note>catalytic</note>
    </ligand>
</feature>
<gene>
    <name evidence="23" type="ORF">PACLA_8A077616</name>
</gene>
<feature type="binding site" evidence="20">
    <location>
        <position position="369"/>
    </location>
    <ligand>
        <name>Zn(2+)</name>
        <dbReference type="ChEBI" id="CHEBI:29105"/>
        <label>2</label>
        <note>catalytic</note>
    </ligand>
</feature>
<evidence type="ECO:0000256" key="20">
    <source>
        <dbReference type="PIRSR" id="PIRSR601548-8"/>
    </source>
</evidence>
<keyword evidence="2 22" id="KW-0121">Carboxypeptidase</keyword>
<dbReference type="GO" id="GO:0006508">
    <property type="term" value="P:proteolysis"/>
    <property type="evidence" value="ECO:0007669"/>
    <property type="project" value="UniProtKB-KW"/>
</dbReference>
<feature type="active site" description="Proton acceptor 2" evidence="15">
    <location>
        <position position="370"/>
    </location>
</feature>
<keyword evidence="9 18" id="KW-1015">Disulfide bond</keyword>
<dbReference type="GO" id="GO:0004180">
    <property type="term" value="F:carboxypeptidase activity"/>
    <property type="evidence" value="ECO:0007669"/>
    <property type="project" value="UniProtKB-KW"/>
</dbReference>
<evidence type="ECO:0000256" key="15">
    <source>
        <dbReference type="PIRSR" id="PIRSR601548-11"/>
    </source>
</evidence>
<evidence type="ECO:0000256" key="13">
    <source>
        <dbReference type="PIRSR" id="PIRSR601548-1"/>
    </source>
</evidence>
<feature type="binding site" evidence="17">
    <location>
        <position position="369"/>
    </location>
    <ligand>
        <name>Zn(2+)</name>
        <dbReference type="ChEBI" id="CHEBI:29105"/>
        <label>1</label>
        <note>catalytic</note>
    </ligand>
</feature>
<keyword evidence="4 17" id="KW-0479">Metal-binding</keyword>
<feature type="disulfide bond" evidence="18">
    <location>
        <begin position="525"/>
        <end position="537"/>
    </location>
</feature>
<dbReference type="Pfam" id="PF01401">
    <property type="entry name" value="Peptidase_M2"/>
    <property type="match status" value="1"/>
</dbReference>
<feature type="binding site" evidence="20">
    <location>
        <position position="397"/>
    </location>
    <ligand>
        <name>Zn(2+)</name>
        <dbReference type="ChEBI" id="CHEBI:29105"/>
        <label>2</label>
        <note>catalytic</note>
    </ligand>
</feature>
<dbReference type="SUPFAM" id="SSF55486">
    <property type="entry name" value="Metalloproteases ('zincins'), catalytic domain"/>
    <property type="match status" value="1"/>
</dbReference>
<evidence type="ECO:0000313" key="24">
    <source>
        <dbReference type="Proteomes" id="UP001152795"/>
    </source>
</evidence>
<dbReference type="FunFam" id="1.10.1370.30:FF:000004">
    <property type="entry name" value="Angiotensin-converting enzyme"/>
    <property type="match status" value="1"/>
</dbReference>
<dbReference type="EC" id="3.4.-.-" evidence="22"/>
<feature type="glycosylation site" description="N-linked (GlcNAc...) asparagine" evidence="14">
    <location>
        <position position="65"/>
    </location>
</feature>
<feature type="active site" description="Proton acceptor 1" evidence="13">
    <location>
        <position position="370"/>
    </location>
</feature>
<organism evidence="23 24">
    <name type="scientific">Paramuricea clavata</name>
    <name type="common">Red gorgonian</name>
    <name type="synonym">Violescent sea-whip</name>
    <dbReference type="NCBI Taxonomy" id="317549"/>
    <lineage>
        <taxon>Eukaryota</taxon>
        <taxon>Metazoa</taxon>
        <taxon>Cnidaria</taxon>
        <taxon>Anthozoa</taxon>
        <taxon>Octocorallia</taxon>
        <taxon>Malacalcyonacea</taxon>
        <taxon>Plexauridae</taxon>
        <taxon>Paramuricea</taxon>
    </lineage>
</organism>
<evidence type="ECO:0000313" key="23">
    <source>
        <dbReference type="EMBL" id="CAB4004624.1"/>
    </source>
</evidence>
<feature type="binding site" evidence="16">
    <location>
        <position position="509"/>
    </location>
    <ligand>
        <name>chloride</name>
        <dbReference type="ChEBI" id="CHEBI:17996"/>
        <label>1</label>
    </ligand>
</feature>
<feature type="glycosylation site" description="N-linked (GlcNAc...) asparagine" evidence="19">
    <location>
        <position position="45"/>
    </location>
</feature>
<evidence type="ECO:0000256" key="16">
    <source>
        <dbReference type="PIRSR" id="PIRSR601548-2"/>
    </source>
</evidence>
<evidence type="ECO:0000256" key="9">
    <source>
        <dbReference type="ARBA" id="ARBA00023157"/>
    </source>
</evidence>
<keyword evidence="6 22" id="KW-0378">Hydrolase</keyword>
<protein>
    <recommendedName>
        <fullName evidence="12 22">Angiotensin-converting enzyme</fullName>
        <ecNumber evidence="22">3.4.-.-</ecNumber>
    </recommendedName>
</protein>
<dbReference type="OrthoDB" id="10029630at2759"/>
<comment type="caution">
    <text evidence="21">Lacks conserved residue(s) required for the propagation of feature annotation.</text>
</comment>
<dbReference type="PANTHER" id="PTHR10514">
    <property type="entry name" value="ANGIOTENSIN-CONVERTING ENZYME"/>
    <property type="match status" value="1"/>
</dbReference>
<dbReference type="PRINTS" id="PR00791">
    <property type="entry name" value="PEPDIPTASEA"/>
</dbReference>
<evidence type="ECO:0000256" key="8">
    <source>
        <dbReference type="ARBA" id="ARBA00023049"/>
    </source>
</evidence>
<accession>A0A6S7HHP9</accession>
<comment type="catalytic activity">
    <reaction evidence="11">
        <text>Release of a C-terminal dipeptide, oligopeptide-|-Xaa-Yaa, when Xaa is not Pro, and Yaa is neither Asp nor Glu. Thus, conversion of angiotensin I to angiotensin II, with increase in vasoconstrictor activity, but no action on angiotensin II.</text>
        <dbReference type="EC" id="3.4.15.1"/>
    </reaction>
</comment>
<dbReference type="Gene3D" id="1.10.1370.30">
    <property type="match status" value="2"/>
</dbReference>
<evidence type="ECO:0000256" key="7">
    <source>
        <dbReference type="ARBA" id="ARBA00022833"/>
    </source>
</evidence>
<dbReference type="InterPro" id="IPR001548">
    <property type="entry name" value="Peptidase_M2"/>
</dbReference>
<evidence type="ECO:0000256" key="21">
    <source>
        <dbReference type="PROSITE-ProRule" id="PRU01355"/>
    </source>
</evidence>
<feature type="binding site" evidence="17">
    <location>
        <position position="373"/>
    </location>
    <ligand>
        <name>Zn(2+)</name>
        <dbReference type="ChEBI" id="CHEBI:29105"/>
        <label>1</label>
        <note>catalytic</note>
    </ligand>
</feature>
<keyword evidence="10 14" id="KW-0325">Glycoprotein</keyword>
<evidence type="ECO:0000256" key="14">
    <source>
        <dbReference type="PIRSR" id="PIRSR601548-10"/>
    </source>
</evidence>
<dbReference type="GO" id="GO:0016020">
    <property type="term" value="C:membrane"/>
    <property type="evidence" value="ECO:0007669"/>
    <property type="project" value="InterPro"/>
</dbReference>
<feature type="disulfide bond" evidence="18 21">
    <location>
        <begin position="338"/>
        <end position="356"/>
    </location>
</feature>
<dbReference type="PROSITE" id="PS52011">
    <property type="entry name" value="PEPTIDASE_M2"/>
    <property type="match status" value="1"/>
</dbReference>
<evidence type="ECO:0000256" key="6">
    <source>
        <dbReference type="ARBA" id="ARBA00022801"/>
    </source>
</evidence>
<dbReference type="Proteomes" id="UP001152795">
    <property type="component" value="Unassembled WGS sequence"/>
</dbReference>
<dbReference type="CDD" id="cd06461">
    <property type="entry name" value="M2_ACE"/>
    <property type="match status" value="1"/>
</dbReference>
<comment type="caution">
    <text evidence="23">The sequence shown here is derived from an EMBL/GenBank/DDBJ whole genome shotgun (WGS) entry which is preliminary data.</text>
</comment>
<feature type="active site" description="Proton donor 2" evidence="15">
    <location>
        <position position="500"/>
    </location>
</feature>
<dbReference type="AlphaFoldDB" id="A0A6S7HHP9"/>
<dbReference type="EMBL" id="CACRXK020004956">
    <property type="protein sequence ID" value="CAB4004624.1"/>
    <property type="molecule type" value="Genomic_DNA"/>
</dbReference>
<evidence type="ECO:0000256" key="5">
    <source>
        <dbReference type="ARBA" id="ARBA00022729"/>
    </source>
</evidence>
<evidence type="ECO:0000256" key="4">
    <source>
        <dbReference type="ARBA" id="ARBA00022723"/>
    </source>
</evidence>
<dbReference type="PANTHER" id="PTHR10514:SF27">
    <property type="entry name" value="ANGIOTENSIN-CONVERTING ENZYME"/>
    <property type="match status" value="1"/>
</dbReference>
<proteinExistence type="inferred from homology"/>
<keyword evidence="24" id="KW-1185">Reference proteome</keyword>
<name>A0A6S7HHP9_PARCT</name>
<feature type="binding site" evidence="16">
    <location>
        <position position="210"/>
    </location>
    <ligand>
        <name>chloride</name>
        <dbReference type="ChEBI" id="CHEBI:17996"/>
        <label>1</label>
    </ligand>
</feature>
<evidence type="ECO:0000256" key="3">
    <source>
        <dbReference type="ARBA" id="ARBA00022670"/>
    </source>
</evidence>
<evidence type="ECO:0000256" key="18">
    <source>
        <dbReference type="PIRSR" id="PIRSR601548-4"/>
    </source>
</evidence>
<keyword evidence="5" id="KW-0732">Signal</keyword>
<reference evidence="23" key="1">
    <citation type="submission" date="2020-04" db="EMBL/GenBank/DDBJ databases">
        <authorList>
            <person name="Alioto T."/>
            <person name="Alioto T."/>
            <person name="Gomez Garrido J."/>
        </authorList>
    </citation>
    <scope>NUCLEOTIDE SEQUENCE</scope>
    <source>
        <strain evidence="23">A484AB</strain>
    </source>
</reference>
<dbReference type="GO" id="GO:0046872">
    <property type="term" value="F:metal ion binding"/>
    <property type="evidence" value="ECO:0007669"/>
    <property type="project" value="UniProtKB-KW"/>
</dbReference>
<evidence type="ECO:0000256" key="17">
    <source>
        <dbReference type="PIRSR" id="PIRSR601548-3"/>
    </source>
</evidence>
<dbReference type="GO" id="GO:0008241">
    <property type="term" value="F:peptidyl-dipeptidase activity"/>
    <property type="evidence" value="ECO:0007669"/>
    <property type="project" value="UniProtKB-EC"/>
</dbReference>
<evidence type="ECO:0000256" key="11">
    <source>
        <dbReference type="ARBA" id="ARBA00036868"/>
    </source>
</evidence>